<dbReference type="GeneID" id="22276536"/>
<dbReference type="SUPFAM" id="SSF52218">
    <property type="entry name" value="Flavoproteins"/>
    <property type="match status" value="1"/>
</dbReference>
<dbReference type="PANTHER" id="PTHR37297">
    <property type="entry name" value="PROTEIN NRDI"/>
    <property type="match status" value="1"/>
</dbReference>
<proteinExistence type="predicted"/>
<dbReference type="InterPro" id="IPR029039">
    <property type="entry name" value="Flavoprotein-like_sf"/>
</dbReference>
<name>A0A075BF43_9CAUD</name>
<accession>A0A075BF43</accession>
<dbReference type="EMBL" id="KC012913">
    <property type="protein sequence ID" value="AFX93390.1"/>
    <property type="molecule type" value="Genomic_DNA"/>
</dbReference>
<evidence type="ECO:0000313" key="2">
    <source>
        <dbReference type="Proteomes" id="UP000028568"/>
    </source>
</evidence>
<dbReference type="KEGG" id="vg:22276536"/>
<sequence length="143" mass="16245">MTFLVIYKEGKISMTSKERPLIVYFSGTGQTERLVNKININNSFETFRVKSGKEKVNKPFILITPTYKKGAIPKQIERFLEINGSPKEVIGTGNKQWGSNFCGASKKISEMFKIPLIAKVEQSGHFNEIQPILEHFSNKYKVA</sequence>
<dbReference type="PIRSF" id="PIRSF005087">
    <property type="entry name" value="NrdI"/>
    <property type="match status" value="1"/>
</dbReference>
<dbReference type="Proteomes" id="UP000028568">
    <property type="component" value="Segment"/>
</dbReference>
<reference evidence="1 2" key="1">
    <citation type="journal article" date="2014" name="PLoS ONE">
        <title>Improving the Safety of Staphylococcus aureus Polyvalent Phages by Their Production on a Staphylococcus xylosus Strain.</title>
        <authorList>
            <person name="El Haddad L."/>
            <person name="Ben Abdallah N."/>
            <person name="Plante P.L."/>
            <person name="Dumaresq J."/>
            <person name="Katsarava R."/>
            <person name="Labrie S."/>
            <person name="Corbeil J."/>
            <person name="St-Gelais D."/>
            <person name="Moineau S."/>
        </authorList>
    </citation>
    <scope>NUCLEOTIDE SEQUENCE [LARGE SCALE GENOMIC DNA]</scope>
</reference>
<dbReference type="PANTHER" id="PTHR37297:SF1">
    <property type="entry name" value="PROTEIN NRDI"/>
    <property type="match status" value="1"/>
</dbReference>
<protein>
    <submittedName>
        <fullName evidence="1">Ribonucleotide reductase stimulatory protein</fullName>
    </submittedName>
</protein>
<dbReference type="RefSeq" id="YP_009098273.1">
    <property type="nucleotide sequence ID" value="NC_025417.1"/>
</dbReference>
<organism evidence="1 2">
    <name type="scientific">Staphylococcus phage Team1</name>
    <dbReference type="NCBI Taxonomy" id="1262512"/>
    <lineage>
        <taxon>Viruses</taxon>
        <taxon>Duplodnaviria</taxon>
        <taxon>Heunggongvirae</taxon>
        <taxon>Uroviricota</taxon>
        <taxon>Caudoviricetes</taxon>
        <taxon>Herelleviridae</taxon>
        <taxon>Twortvirinae</taxon>
        <taxon>Kayvirus</taxon>
        <taxon>Kayvirus G1</taxon>
    </lineage>
</organism>
<dbReference type="GO" id="GO:0010181">
    <property type="term" value="F:FMN binding"/>
    <property type="evidence" value="ECO:0007669"/>
    <property type="project" value="InterPro"/>
</dbReference>
<evidence type="ECO:0000313" key="1">
    <source>
        <dbReference type="EMBL" id="AFX93390.1"/>
    </source>
</evidence>
<dbReference type="Pfam" id="PF07972">
    <property type="entry name" value="Flavodoxin_NdrI"/>
    <property type="match status" value="1"/>
</dbReference>
<dbReference type="InterPro" id="IPR004465">
    <property type="entry name" value="RNR_NrdI"/>
</dbReference>
<dbReference type="Gene3D" id="3.40.50.360">
    <property type="match status" value="1"/>
</dbReference>